<accession>A0A0L0HJ81</accession>
<organism evidence="8 9">
    <name type="scientific">Spizellomyces punctatus (strain DAOM BR117)</name>
    <dbReference type="NCBI Taxonomy" id="645134"/>
    <lineage>
        <taxon>Eukaryota</taxon>
        <taxon>Fungi</taxon>
        <taxon>Fungi incertae sedis</taxon>
        <taxon>Chytridiomycota</taxon>
        <taxon>Chytridiomycota incertae sedis</taxon>
        <taxon>Chytridiomycetes</taxon>
        <taxon>Spizellomycetales</taxon>
        <taxon>Spizellomycetaceae</taxon>
        <taxon>Spizellomyces</taxon>
    </lineage>
</organism>
<feature type="compositionally biased region" description="Low complexity" evidence="6">
    <location>
        <begin position="546"/>
        <end position="560"/>
    </location>
</feature>
<keyword evidence="1" id="KW-0808">Transferase</keyword>
<dbReference type="GeneID" id="27687711"/>
<name>A0A0L0HJ81_SPIPD</name>
<evidence type="ECO:0000256" key="4">
    <source>
        <dbReference type="ARBA" id="ARBA00022840"/>
    </source>
</evidence>
<evidence type="ECO:0000256" key="3">
    <source>
        <dbReference type="ARBA" id="ARBA00022777"/>
    </source>
</evidence>
<dbReference type="Gene3D" id="1.10.510.10">
    <property type="entry name" value="Transferase(Phosphotransferase) domain 1"/>
    <property type="match status" value="1"/>
</dbReference>
<comment type="similarity">
    <text evidence="5">Belongs to the protein kinase superfamily. Ser/Thr protein kinase family. GCN2 subfamily.</text>
</comment>
<dbReference type="PANTHER" id="PTHR11042:SF190">
    <property type="entry name" value="MITOSIS INHIBITOR PROTEIN KINASE MIK1"/>
    <property type="match status" value="1"/>
</dbReference>
<dbReference type="VEuPathDB" id="FungiDB:SPPG_04252"/>
<dbReference type="GO" id="GO:0110031">
    <property type="term" value="P:negative regulation of G2/MI transition of meiotic cell cycle"/>
    <property type="evidence" value="ECO:0007669"/>
    <property type="project" value="TreeGrafter"/>
</dbReference>
<dbReference type="RefSeq" id="XP_016609201.1">
    <property type="nucleotide sequence ID" value="XM_016752495.1"/>
</dbReference>
<keyword evidence="8" id="KW-0723">Serine/threonine-protein kinase</keyword>
<evidence type="ECO:0000256" key="2">
    <source>
        <dbReference type="ARBA" id="ARBA00022741"/>
    </source>
</evidence>
<dbReference type="GO" id="GO:0005737">
    <property type="term" value="C:cytoplasm"/>
    <property type="evidence" value="ECO:0007669"/>
    <property type="project" value="TreeGrafter"/>
</dbReference>
<evidence type="ECO:0000256" key="6">
    <source>
        <dbReference type="SAM" id="MobiDB-lite"/>
    </source>
</evidence>
<dbReference type="SUPFAM" id="SSF56112">
    <property type="entry name" value="Protein kinase-like (PK-like)"/>
    <property type="match status" value="1"/>
</dbReference>
<dbReference type="InterPro" id="IPR050339">
    <property type="entry name" value="CC_SR_Kinase"/>
</dbReference>
<reference evidence="8 9" key="1">
    <citation type="submission" date="2009-08" db="EMBL/GenBank/DDBJ databases">
        <title>The Genome Sequence of Spizellomyces punctatus strain DAOM BR117.</title>
        <authorList>
            <consortium name="The Broad Institute Genome Sequencing Platform"/>
            <person name="Russ C."/>
            <person name="Cuomo C."/>
            <person name="Shea T."/>
            <person name="Young S.K."/>
            <person name="Zeng Q."/>
            <person name="Koehrsen M."/>
            <person name="Haas B."/>
            <person name="Borodovsky M."/>
            <person name="Guigo R."/>
            <person name="Alvarado L."/>
            <person name="Berlin A."/>
            <person name="Bochicchio J."/>
            <person name="Borenstein D."/>
            <person name="Chapman S."/>
            <person name="Chen Z."/>
            <person name="Engels R."/>
            <person name="Freedman E."/>
            <person name="Gellesch M."/>
            <person name="Goldberg J."/>
            <person name="Griggs A."/>
            <person name="Gujja S."/>
            <person name="Heiman D."/>
            <person name="Hepburn T."/>
            <person name="Howarth C."/>
            <person name="Jen D."/>
            <person name="Larson L."/>
            <person name="Lewis B."/>
            <person name="Mehta T."/>
            <person name="Park D."/>
            <person name="Pearson M."/>
            <person name="Roberts A."/>
            <person name="Saif S."/>
            <person name="Shenoy N."/>
            <person name="Sisk P."/>
            <person name="Stolte C."/>
            <person name="Sykes S."/>
            <person name="Thomson T."/>
            <person name="Walk T."/>
            <person name="White J."/>
            <person name="Yandava C."/>
            <person name="Burger G."/>
            <person name="Gray M.W."/>
            <person name="Holland P.W.H."/>
            <person name="King N."/>
            <person name="Lang F.B.F."/>
            <person name="Roger A.J."/>
            <person name="Ruiz-Trillo I."/>
            <person name="Lander E."/>
            <person name="Nusbaum C."/>
        </authorList>
    </citation>
    <scope>NUCLEOTIDE SEQUENCE [LARGE SCALE GENOMIC DNA]</scope>
    <source>
        <strain evidence="8 9">DAOM BR117</strain>
    </source>
</reference>
<feature type="region of interest" description="Disordered" evidence="6">
    <location>
        <begin position="133"/>
        <end position="157"/>
    </location>
</feature>
<dbReference type="GO" id="GO:0004674">
    <property type="term" value="F:protein serine/threonine kinase activity"/>
    <property type="evidence" value="ECO:0007669"/>
    <property type="project" value="UniProtKB-KW"/>
</dbReference>
<dbReference type="GO" id="GO:0004713">
    <property type="term" value="F:protein tyrosine kinase activity"/>
    <property type="evidence" value="ECO:0007669"/>
    <property type="project" value="TreeGrafter"/>
</dbReference>
<dbReference type="Proteomes" id="UP000053201">
    <property type="component" value="Unassembled WGS sequence"/>
</dbReference>
<dbReference type="InterPro" id="IPR000719">
    <property type="entry name" value="Prot_kinase_dom"/>
</dbReference>
<keyword evidence="4" id="KW-0067">ATP-binding</keyword>
<sequence length="727" mass="79293">MPQERPRFANSDLASTSGLDLGTTSAAFSARNSDNNMQRSASPAPPFAPSIPTNSDVRRGFVDIEQIYQPYQKQQHGAADFVYSEQKGSRLGPIGVSTPPGALELSPTDAASKFTPAVQKPQEPVFKEGSIFYRSSPASKPQPPPSTERKMQNQKSKNSIFDVTHTILKPAVNMTEQELNALRKGELSGAEASEDIINQRQDVSGSITVPLALSSPPIPSISTPPINRDPDVEAAFLTNANTSTRRGFVELDDSKFTIASTPGQQNNLRDHLLVDAGAGPETGRKSPQLLAAEERARQRHQENVSVITSPATWDNVNLTFLPTKRNFLGEGRYAQVFLGYYTLTEPGSPRRSAFPPTSPHPQTPSSLPKLSPENPIPTPSPEFFPCAVKRMHQTPEAQAIGLCEVYILRKLSPLHPNIVKFIGVKDEADVDNPTVRSELALSASTDGTVKVDPAPRLLLLLEFLPKGNMWYWVLRNKKSVGRRLWLKWARQLASAVECMHAQGIVHHDIKPHNILLSEFLDVRLADFGNACFIPEPTVDEMEETETGSISSSSGHTQTSTPTPPSPNQTPKSRPQIPHLTIPSPSPVTIASRASTPSPTLQDGLGRGTEAYSAPELLTPGTPYSTPIDIYSLGVTLYTLITGTAPFHLARTTLQLIMGARKGFFESGLQVHGTELRGGVEKVRFLSGEVVDDGILLILEGCLERNPERRYTASKLREELEKVEEGGI</sequence>
<dbReference type="PROSITE" id="PS00108">
    <property type="entry name" value="PROTEIN_KINASE_ST"/>
    <property type="match status" value="1"/>
</dbReference>
<evidence type="ECO:0000313" key="8">
    <source>
        <dbReference type="EMBL" id="KND01162.1"/>
    </source>
</evidence>
<keyword evidence="9" id="KW-1185">Reference proteome</keyword>
<feature type="region of interest" description="Disordered" evidence="6">
    <location>
        <begin position="1"/>
        <end position="55"/>
    </location>
</feature>
<proteinExistence type="inferred from homology"/>
<protein>
    <submittedName>
        <fullName evidence="8">Serine/threonine protein kinase</fullName>
    </submittedName>
</protein>
<dbReference type="PANTHER" id="PTHR11042">
    <property type="entry name" value="EUKARYOTIC TRANSLATION INITIATION FACTOR 2-ALPHA KINASE EIF2-ALPHA KINASE -RELATED"/>
    <property type="match status" value="1"/>
</dbReference>
<feature type="compositionally biased region" description="Polar residues" evidence="6">
    <location>
        <begin position="586"/>
        <end position="600"/>
    </location>
</feature>
<keyword evidence="3 8" id="KW-0418">Kinase</keyword>
<dbReference type="GO" id="GO:0005524">
    <property type="term" value="F:ATP binding"/>
    <property type="evidence" value="ECO:0007669"/>
    <property type="project" value="UniProtKB-KW"/>
</dbReference>
<dbReference type="InterPro" id="IPR011009">
    <property type="entry name" value="Kinase-like_dom_sf"/>
</dbReference>
<evidence type="ECO:0000256" key="1">
    <source>
        <dbReference type="ARBA" id="ARBA00022679"/>
    </source>
</evidence>
<evidence type="ECO:0000313" key="9">
    <source>
        <dbReference type="Proteomes" id="UP000053201"/>
    </source>
</evidence>
<dbReference type="InterPro" id="IPR008271">
    <property type="entry name" value="Ser/Thr_kinase_AS"/>
</dbReference>
<keyword evidence="2" id="KW-0547">Nucleotide-binding</keyword>
<dbReference type="AlphaFoldDB" id="A0A0L0HJ81"/>
<dbReference type="Pfam" id="PF00069">
    <property type="entry name" value="Pkinase"/>
    <property type="match status" value="2"/>
</dbReference>
<dbReference type="EMBL" id="KQ257455">
    <property type="protein sequence ID" value="KND01162.1"/>
    <property type="molecule type" value="Genomic_DNA"/>
</dbReference>
<gene>
    <name evidence="8" type="ORF">SPPG_04252</name>
</gene>
<feature type="region of interest" description="Disordered" evidence="6">
    <location>
        <begin position="348"/>
        <end position="378"/>
    </location>
</feature>
<feature type="compositionally biased region" description="Polar residues" evidence="6">
    <location>
        <begin position="12"/>
        <end position="39"/>
    </location>
</feature>
<feature type="region of interest" description="Disordered" evidence="6">
    <location>
        <begin position="540"/>
        <end position="618"/>
    </location>
</feature>
<dbReference type="OrthoDB" id="4062651at2759"/>
<dbReference type="SMART" id="SM00220">
    <property type="entry name" value="S_TKc"/>
    <property type="match status" value="1"/>
</dbReference>
<dbReference type="eggNOG" id="KOG0592">
    <property type="taxonomic scope" value="Eukaryota"/>
</dbReference>
<dbReference type="PROSITE" id="PS50011">
    <property type="entry name" value="PROTEIN_KINASE_DOM"/>
    <property type="match status" value="1"/>
</dbReference>
<evidence type="ECO:0000259" key="7">
    <source>
        <dbReference type="PROSITE" id="PS50011"/>
    </source>
</evidence>
<dbReference type="GO" id="GO:0005634">
    <property type="term" value="C:nucleus"/>
    <property type="evidence" value="ECO:0007669"/>
    <property type="project" value="TreeGrafter"/>
</dbReference>
<evidence type="ECO:0000256" key="5">
    <source>
        <dbReference type="ARBA" id="ARBA00037982"/>
    </source>
</evidence>
<feature type="domain" description="Protein kinase" evidence="7">
    <location>
        <begin position="322"/>
        <end position="722"/>
    </location>
</feature>
<dbReference type="InParanoid" id="A0A0L0HJ81"/>
<dbReference type="Gene3D" id="3.30.200.20">
    <property type="entry name" value="Phosphorylase Kinase, domain 1"/>
    <property type="match status" value="1"/>
</dbReference>